<evidence type="ECO:0000256" key="3">
    <source>
        <dbReference type="ARBA" id="ARBA00022679"/>
    </source>
</evidence>
<evidence type="ECO:0000256" key="11">
    <source>
        <dbReference type="SAM" id="SignalP"/>
    </source>
</evidence>
<evidence type="ECO:0000256" key="9">
    <source>
        <dbReference type="ARBA" id="ARBA00023136"/>
    </source>
</evidence>
<sequence>MTACIADFGLALAFPCGVSLGQAHGQVGTRRYMAPEVLEGAINFNQDQFCVSTCTLVGWSCGSSSLAARRRMAQWKSTCSPLRRKWASTRPWRTCRKPWCTRRCGHASANTGKSTRAWQCL</sequence>
<evidence type="ECO:0000256" key="4">
    <source>
        <dbReference type="ARBA" id="ARBA00022692"/>
    </source>
</evidence>
<dbReference type="GO" id="GO:0071363">
    <property type="term" value="P:cellular response to growth factor stimulus"/>
    <property type="evidence" value="ECO:0007669"/>
    <property type="project" value="TreeGrafter"/>
</dbReference>
<dbReference type="GO" id="GO:0048185">
    <property type="term" value="F:activin binding"/>
    <property type="evidence" value="ECO:0007669"/>
    <property type="project" value="TreeGrafter"/>
</dbReference>
<accession>A0A023G272</accession>
<evidence type="ECO:0000256" key="6">
    <source>
        <dbReference type="ARBA" id="ARBA00022777"/>
    </source>
</evidence>
<keyword evidence="7" id="KW-0067">ATP-binding</keyword>
<organism evidence="12">
    <name type="scientific">Amblyomma triste</name>
    <name type="common">Neotropical tick</name>
    <dbReference type="NCBI Taxonomy" id="251400"/>
    <lineage>
        <taxon>Eukaryota</taxon>
        <taxon>Metazoa</taxon>
        <taxon>Ecdysozoa</taxon>
        <taxon>Arthropoda</taxon>
        <taxon>Chelicerata</taxon>
        <taxon>Arachnida</taxon>
        <taxon>Acari</taxon>
        <taxon>Parasitiformes</taxon>
        <taxon>Ixodida</taxon>
        <taxon>Ixodoidea</taxon>
        <taxon>Ixodidae</taxon>
        <taxon>Amblyomminae</taxon>
        <taxon>Amblyomma</taxon>
    </lineage>
</organism>
<evidence type="ECO:0000256" key="2">
    <source>
        <dbReference type="ARBA" id="ARBA00022527"/>
    </source>
</evidence>
<proteinExistence type="evidence at transcript level"/>
<evidence type="ECO:0000256" key="7">
    <source>
        <dbReference type="ARBA" id="ARBA00022840"/>
    </source>
</evidence>
<keyword evidence="4" id="KW-0812">Transmembrane</keyword>
<evidence type="ECO:0000256" key="1">
    <source>
        <dbReference type="ARBA" id="ARBA00004479"/>
    </source>
</evidence>
<keyword evidence="11" id="KW-0732">Signal</keyword>
<dbReference type="GO" id="GO:0017002">
    <property type="term" value="F:activin receptor activity"/>
    <property type="evidence" value="ECO:0007669"/>
    <property type="project" value="TreeGrafter"/>
</dbReference>
<dbReference type="InterPro" id="IPR000333">
    <property type="entry name" value="TGFB_receptor"/>
</dbReference>
<dbReference type="AlphaFoldDB" id="A0A023G272"/>
<keyword evidence="6" id="KW-0418">Kinase</keyword>
<dbReference type="PANTHER" id="PTHR23255:SF98">
    <property type="entry name" value="SERINE_THREONINE-PROTEIN KINASE RECEPTOR"/>
    <property type="match status" value="1"/>
</dbReference>
<keyword evidence="10 12" id="KW-0675">Receptor</keyword>
<feature type="chain" id="PRO_5001520461" evidence="11">
    <location>
        <begin position="22"/>
        <end position="121"/>
    </location>
</feature>
<dbReference type="SUPFAM" id="SSF56112">
    <property type="entry name" value="Protein kinase-like (PK-like)"/>
    <property type="match status" value="1"/>
</dbReference>
<dbReference type="Gene3D" id="1.10.510.10">
    <property type="entry name" value="Transferase(Phosphotransferase) domain 1"/>
    <property type="match status" value="1"/>
</dbReference>
<dbReference type="EMBL" id="GBBM01007661">
    <property type="protein sequence ID" value="JAC27757.1"/>
    <property type="molecule type" value="mRNA"/>
</dbReference>
<dbReference type="GO" id="GO:0005524">
    <property type="term" value="F:ATP binding"/>
    <property type="evidence" value="ECO:0007669"/>
    <property type="project" value="UniProtKB-KW"/>
</dbReference>
<name>A0A023G272_AMBTT</name>
<feature type="signal peptide" evidence="11">
    <location>
        <begin position="1"/>
        <end position="21"/>
    </location>
</feature>
<dbReference type="InterPro" id="IPR011009">
    <property type="entry name" value="Kinase-like_dom_sf"/>
</dbReference>
<keyword evidence="8" id="KW-1133">Transmembrane helix</keyword>
<keyword evidence="9" id="KW-0472">Membrane</keyword>
<evidence type="ECO:0000256" key="10">
    <source>
        <dbReference type="ARBA" id="ARBA00023170"/>
    </source>
</evidence>
<comment type="subcellular location">
    <subcellularLocation>
        <location evidence="1">Membrane</location>
        <topology evidence="1">Single-pass type I membrane protein</topology>
    </subcellularLocation>
</comment>
<keyword evidence="2" id="KW-0723">Serine/threonine-protein kinase</keyword>
<dbReference type="PANTHER" id="PTHR23255">
    <property type="entry name" value="TRANSFORMING GROWTH FACTOR-BETA RECEPTOR TYPE I AND II"/>
    <property type="match status" value="1"/>
</dbReference>
<evidence type="ECO:0000256" key="5">
    <source>
        <dbReference type="ARBA" id="ARBA00022741"/>
    </source>
</evidence>
<keyword evidence="3" id="KW-0808">Transferase</keyword>
<protein>
    <submittedName>
        <fullName evidence="12">Putative transforming growth factor beta/activin receptor subfamily protein</fullName>
    </submittedName>
</protein>
<reference evidence="12" key="1">
    <citation type="submission" date="2014-03" db="EMBL/GenBank/DDBJ databases">
        <title>The sialotranscriptome of Amblyomma triste, Amblyomma parvum and Amblyomma cajennense ticks, uncovered by 454-based RNA-seq.</title>
        <authorList>
            <person name="Garcia G.R."/>
            <person name="Gardinassi L.G."/>
            <person name="Ribeiro J.M."/>
            <person name="Anatriello E."/>
            <person name="Ferreira B.R."/>
            <person name="Moreira H.N."/>
            <person name="Mafra C."/>
            <person name="Olegario M.M."/>
            <person name="Szabo P.J."/>
            <person name="Miranda-Santos I.K."/>
            <person name="Maruyama S.R."/>
        </authorList>
    </citation>
    <scope>NUCLEOTIDE SEQUENCE</scope>
    <source>
        <strain evidence="12">Mato Grasso do Sul</strain>
        <tissue evidence="12">Salivary glands</tissue>
    </source>
</reference>
<evidence type="ECO:0000256" key="8">
    <source>
        <dbReference type="ARBA" id="ARBA00022989"/>
    </source>
</evidence>
<evidence type="ECO:0000313" key="12">
    <source>
        <dbReference type="EMBL" id="JAC27757.1"/>
    </source>
</evidence>
<keyword evidence="5" id="KW-0547">Nucleotide-binding</keyword>
<dbReference type="GO" id="GO:0048179">
    <property type="term" value="C:activin receptor complex"/>
    <property type="evidence" value="ECO:0007669"/>
    <property type="project" value="TreeGrafter"/>
</dbReference>